<evidence type="ECO:0000256" key="1">
    <source>
        <dbReference type="SAM" id="Phobius"/>
    </source>
</evidence>
<gene>
    <name evidence="2" type="ORF">CO102_02235</name>
</gene>
<sequence>MSNDIKSKNNSWFSWFLWWKIDPSTIEKQIQQYKSLKIYESYRGIATLLITSRILLSELVFLIQWVPNNNFIISFLRRDFGLGGLLFNLFLALFVFKGKKWALLIMMVIETINSGFSLFRSSSLEGAFWLMIIFWWVLFMKYLYGAYNIELRRNKNEE</sequence>
<keyword evidence="1" id="KW-0812">Transmembrane</keyword>
<dbReference type="AlphaFoldDB" id="A0A2M8C1S5"/>
<reference evidence="3" key="1">
    <citation type="submission" date="2017-09" db="EMBL/GenBank/DDBJ databases">
        <title>Depth-based differentiation of microbial function through sediment-hosted aquifers and enrichment of novel symbionts in the deep terrestrial subsurface.</title>
        <authorList>
            <person name="Probst A.J."/>
            <person name="Ladd B."/>
            <person name="Jarett J.K."/>
            <person name="Geller-Mcgrath D.E."/>
            <person name="Sieber C.M.K."/>
            <person name="Emerson J.B."/>
            <person name="Anantharaman K."/>
            <person name="Thomas B.C."/>
            <person name="Malmstrom R."/>
            <person name="Stieglmeier M."/>
            <person name="Klingl A."/>
            <person name="Woyke T."/>
            <person name="Ryan C.M."/>
            <person name="Banfield J.F."/>
        </authorList>
    </citation>
    <scope>NUCLEOTIDE SEQUENCE [LARGE SCALE GENOMIC DNA]</scope>
</reference>
<proteinExistence type="predicted"/>
<evidence type="ECO:0000313" key="2">
    <source>
        <dbReference type="EMBL" id="PJB50014.1"/>
    </source>
</evidence>
<feature type="transmembrane region" description="Helical" evidence="1">
    <location>
        <begin position="101"/>
        <end position="120"/>
    </location>
</feature>
<name>A0A2M8C1S5_9BACT</name>
<evidence type="ECO:0000313" key="3">
    <source>
        <dbReference type="Proteomes" id="UP000228770"/>
    </source>
</evidence>
<protein>
    <submittedName>
        <fullName evidence="2">Uncharacterized protein</fullName>
    </submittedName>
</protein>
<keyword evidence="1" id="KW-1133">Transmembrane helix</keyword>
<feature type="transmembrane region" description="Helical" evidence="1">
    <location>
        <begin position="44"/>
        <end position="66"/>
    </location>
</feature>
<comment type="caution">
    <text evidence="2">The sequence shown here is derived from an EMBL/GenBank/DDBJ whole genome shotgun (WGS) entry which is preliminary data.</text>
</comment>
<feature type="transmembrane region" description="Helical" evidence="1">
    <location>
        <begin position="126"/>
        <end position="144"/>
    </location>
</feature>
<keyword evidence="1" id="KW-0472">Membrane</keyword>
<dbReference type="Proteomes" id="UP000228770">
    <property type="component" value="Unassembled WGS sequence"/>
</dbReference>
<organism evidence="2 3">
    <name type="scientific">Candidatus Brennerbacteria bacterium CG_4_9_14_3_um_filter_43_9</name>
    <dbReference type="NCBI Taxonomy" id="1974522"/>
    <lineage>
        <taxon>Bacteria</taxon>
        <taxon>Candidatus Brenneribacteriota</taxon>
    </lineage>
</organism>
<accession>A0A2M8C1S5</accession>
<feature type="transmembrane region" description="Helical" evidence="1">
    <location>
        <begin position="78"/>
        <end position="96"/>
    </location>
</feature>
<dbReference type="EMBL" id="PFUA01000053">
    <property type="protein sequence ID" value="PJB50014.1"/>
    <property type="molecule type" value="Genomic_DNA"/>
</dbReference>